<proteinExistence type="predicted"/>
<dbReference type="InterPro" id="IPR006626">
    <property type="entry name" value="PbH1"/>
</dbReference>
<protein>
    <recommendedName>
        <fullName evidence="5">Right handed beta helix domain-containing protein</fullName>
    </recommendedName>
</protein>
<evidence type="ECO:0000259" key="1">
    <source>
        <dbReference type="Pfam" id="PF13229"/>
    </source>
</evidence>
<evidence type="ECO:0000313" key="3">
    <source>
        <dbReference type="EMBL" id="NMG18064.1"/>
    </source>
</evidence>
<dbReference type="RefSeq" id="WP_169153357.1">
    <property type="nucleotide sequence ID" value="NZ_CAWPJE010000227.1"/>
</dbReference>
<evidence type="ECO:0008006" key="5">
    <source>
        <dbReference type="Google" id="ProtNLM"/>
    </source>
</evidence>
<dbReference type="InterPro" id="IPR012334">
    <property type="entry name" value="Pectin_lyas_fold"/>
</dbReference>
<feature type="domain" description="GH141-like insertion" evidence="2">
    <location>
        <begin position="175"/>
        <end position="310"/>
    </location>
</feature>
<dbReference type="InterPro" id="IPR039448">
    <property type="entry name" value="Beta_helix"/>
</dbReference>
<dbReference type="SMART" id="SM00710">
    <property type="entry name" value="PbH1"/>
    <property type="match status" value="8"/>
</dbReference>
<comment type="caution">
    <text evidence="3">The sequence shown here is derived from an EMBL/GenBank/DDBJ whole genome shotgun (WGS) entry which is preliminary data.</text>
</comment>
<dbReference type="SUPFAM" id="SSF51126">
    <property type="entry name" value="Pectin lyase-like"/>
    <property type="match status" value="2"/>
</dbReference>
<dbReference type="InterPro" id="IPR048482">
    <property type="entry name" value="GH141_ins"/>
</dbReference>
<reference evidence="3 4" key="1">
    <citation type="submission" date="2018-06" db="EMBL/GenBank/DDBJ databases">
        <title>Comparative genomics of Brasilonema spp. strains.</title>
        <authorList>
            <person name="Alvarenga D.O."/>
            <person name="Fiore M.F."/>
            <person name="Varani A.M."/>
        </authorList>
    </citation>
    <scope>NUCLEOTIDE SEQUENCE [LARGE SCALE GENOMIC DNA]</scope>
    <source>
        <strain evidence="3 4">SPC951</strain>
    </source>
</reference>
<dbReference type="InterPro" id="IPR011050">
    <property type="entry name" value="Pectin_lyase_fold/virulence"/>
</dbReference>
<dbReference type="EMBL" id="QMEB01000003">
    <property type="protein sequence ID" value="NMG18064.1"/>
    <property type="molecule type" value="Genomic_DNA"/>
</dbReference>
<evidence type="ECO:0000259" key="2">
    <source>
        <dbReference type="Pfam" id="PF21231"/>
    </source>
</evidence>
<sequence length="610" mass="68227">MKNHKLKRFLFPRQNGTAVPAWQIFGLFMLIFFSISSQTQPGLASLTSNLFTKLSSFVMVSPNSEQNNFANQRRTLYVSPDGKGNACTSTAPCTLTSAQQYVRSINTSMKTDITVILKNGTYYLSDTFTLGTQDSGFNGHSIIFRAQTPGKVELSGGKVITGWQTQDGKVFQATVDNQDFRRLFINGVPAIRARQPNTGTYFRVVNWDIPNKRVEVNPSEINRWKKLSEAEMIVFRHWTINRFKVEDFTINGNIASVALQNPGRDLAFMGNTQFLEPELSYYFENAYEFLDDKGEFYLDKEAHTLYYIPRPGEDMSRTTVIAPRLEHILKIAGTAEKPAHNIVFQGIVFQDTNWTAPSQKGFIGGQAGTEVSTKHVWGDTTMIAGVELSYAGNVSFEKCTFRNMSASGVNASTDVENLSIRDSHFENLGGQGIVMDTLLHSEPATATIRNVLINNNTLTALGQDYPNSVGIFAGFVENMIVENNKLWNLPYTGISIGWGWTKDIHRVKSNTIRNNEIYNVMHTLDDGAGIYTLSNQYNTLISDNYIHHVVRSPWAASYPISGVYLDQASGGITVTRNKIDNVLMPIYTHQIQNNNIIEGNWPNAVTDNKS</sequence>
<dbReference type="PANTHER" id="PTHR36453:SF1">
    <property type="entry name" value="RIGHT HANDED BETA HELIX DOMAIN-CONTAINING PROTEIN"/>
    <property type="match status" value="1"/>
</dbReference>
<dbReference type="Pfam" id="PF13229">
    <property type="entry name" value="Beta_helix"/>
    <property type="match status" value="1"/>
</dbReference>
<dbReference type="Pfam" id="PF21231">
    <property type="entry name" value="GH141_M"/>
    <property type="match status" value="1"/>
</dbReference>
<organism evidence="3 4">
    <name type="scientific">Brasilonema bromeliae SPC951</name>
    <dbReference type="NCBI Taxonomy" id="385972"/>
    <lineage>
        <taxon>Bacteria</taxon>
        <taxon>Bacillati</taxon>
        <taxon>Cyanobacteriota</taxon>
        <taxon>Cyanophyceae</taxon>
        <taxon>Nostocales</taxon>
        <taxon>Scytonemataceae</taxon>
        <taxon>Brasilonema</taxon>
        <taxon>Bromeliae group (in: Brasilonema)</taxon>
    </lineage>
</organism>
<keyword evidence="4" id="KW-1185">Reference proteome</keyword>
<dbReference type="Gene3D" id="2.160.20.10">
    <property type="entry name" value="Single-stranded right-handed beta-helix, Pectin lyase-like"/>
    <property type="match status" value="2"/>
</dbReference>
<evidence type="ECO:0000313" key="4">
    <source>
        <dbReference type="Proteomes" id="UP000718564"/>
    </source>
</evidence>
<accession>A0ABX1P1A3</accession>
<dbReference type="Proteomes" id="UP000718564">
    <property type="component" value="Unassembled WGS sequence"/>
</dbReference>
<gene>
    <name evidence="3" type="ORF">DP116_00860</name>
</gene>
<feature type="domain" description="Right handed beta helix" evidence="1">
    <location>
        <begin position="385"/>
        <end position="579"/>
    </location>
</feature>
<name>A0ABX1P1A3_9CYAN</name>
<dbReference type="PANTHER" id="PTHR36453">
    <property type="entry name" value="SECRETED PROTEIN-RELATED"/>
    <property type="match status" value="1"/>
</dbReference>